<dbReference type="EMBL" id="RSCL01000057">
    <property type="protein sequence ID" value="RUS93589.1"/>
    <property type="molecule type" value="Genomic_DNA"/>
</dbReference>
<dbReference type="Proteomes" id="UP000271624">
    <property type="component" value="Unassembled WGS sequence"/>
</dbReference>
<gene>
    <name evidence="2" type="ORF">DSM106972_095790</name>
</gene>
<proteinExistence type="predicted"/>
<comment type="caution">
    <text evidence="2">The sequence shown here is derived from an EMBL/GenBank/DDBJ whole genome shotgun (WGS) entry which is preliminary data.</text>
</comment>
<dbReference type="RefSeq" id="WP_127087493.1">
    <property type="nucleotide sequence ID" value="NZ_RSCL01000057.1"/>
</dbReference>
<dbReference type="AlphaFoldDB" id="A0A433UII5"/>
<evidence type="ECO:0000313" key="2">
    <source>
        <dbReference type="EMBL" id="RUS93589.1"/>
    </source>
</evidence>
<evidence type="ECO:0000313" key="3">
    <source>
        <dbReference type="Proteomes" id="UP000271624"/>
    </source>
</evidence>
<sequence>MRSIFKVNTWLVAAVVSVASVGMSWQKSDAQTIFDFDTFYDTEVILQPITSDLTRASITGSNPNAPYGLTNFSSTNYSQFNPATGTFTFVPDAAQFGVQGLPVGMDMYFGANADKLVGLSNATAVIDNVNGVLNGSGTVTITGGEGRFAGATGFFSFTESEPLNADPTAPLRGRAFLKGSFQIPKTVPEPRTDMTLVSAGLIGIAFLMRQYIDR</sequence>
<feature type="signal peptide" evidence="1">
    <location>
        <begin position="1"/>
        <end position="19"/>
    </location>
</feature>
<name>A0A433UII5_9CYAN</name>
<keyword evidence="3" id="KW-1185">Reference proteome</keyword>
<feature type="chain" id="PRO_5030092456" description="PEP-CTERM protein-sorting domain-containing protein" evidence="1">
    <location>
        <begin position="20"/>
        <end position="214"/>
    </location>
</feature>
<protein>
    <recommendedName>
        <fullName evidence="4">PEP-CTERM protein-sorting domain-containing protein</fullName>
    </recommendedName>
</protein>
<organism evidence="2 3">
    <name type="scientific">Dulcicalothrix desertica PCC 7102</name>
    <dbReference type="NCBI Taxonomy" id="232991"/>
    <lineage>
        <taxon>Bacteria</taxon>
        <taxon>Bacillati</taxon>
        <taxon>Cyanobacteriota</taxon>
        <taxon>Cyanophyceae</taxon>
        <taxon>Nostocales</taxon>
        <taxon>Calotrichaceae</taxon>
        <taxon>Dulcicalothrix</taxon>
    </lineage>
</organism>
<keyword evidence="1" id="KW-0732">Signal</keyword>
<dbReference type="OrthoDB" id="513987at2"/>
<reference evidence="2" key="1">
    <citation type="submission" date="2018-12" db="EMBL/GenBank/DDBJ databases">
        <authorList>
            <person name="Will S."/>
            <person name="Neumann-Schaal M."/>
            <person name="Henke P."/>
        </authorList>
    </citation>
    <scope>NUCLEOTIDE SEQUENCE</scope>
    <source>
        <strain evidence="2">PCC 7102</strain>
    </source>
</reference>
<evidence type="ECO:0000256" key="1">
    <source>
        <dbReference type="SAM" id="SignalP"/>
    </source>
</evidence>
<accession>A0A433UII5</accession>
<reference evidence="2" key="2">
    <citation type="journal article" date="2019" name="Genome Biol. Evol.">
        <title>Day and night: Metabolic profiles and evolutionary relationships of six axenic non-marine cyanobacteria.</title>
        <authorList>
            <person name="Will S.E."/>
            <person name="Henke P."/>
            <person name="Boedeker C."/>
            <person name="Huang S."/>
            <person name="Brinkmann H."/>
            <person name="Rohde M."/>
            <person name="Jarek M."/>
            <person name="Friedl T."/>
            <person name="Seufert S."/>
            <person name="Schumacher M."/>
            <person name="Overmann J."/>
            <person name="Neumann-Schaal M."/>
            <person name="Petersen J."/>
        </authorList>
    </citation>
    <scope>NUCLEOTIDE SEQUENCE [LARGE SCALE GENOMIC DNA]</scope>
    <source>
        <strain evidence="2">PCC 7102</strain>
    </source>
</reference>
<evidence type="ECO:0008006" key="4">
    <source>
        <dbReference type="Google" id="ProtNLM"/>
    </source>
</evidence>